<protein>
    <recommendedName>
        <fullName evidence="3">Transcriptional regulator</fullName>
    </recommendedName>
</protein>
<sequence>MSEDEASQQPTYDYHRYRRLLSEAVDETSRRRLIELLIEEKARDRLEAQRTSDRVAMTAATVAKVLGNYSRRELLLR</sequence>
<name>A0ABS5FLE7_9BRAD</name>
<comment type="caution">
    <text evidence="1">The sequence shown here is derived from an EMBL/GenBank/DDBJ whole genome shotgun (WGS) entry which is preliminary data.</text>
</comment>
<dbReference type="Proteomes" id="UP001315278">
    <property type="component" value="Unassembled WGS sequence"/>
</dbReference>
<evidence type="ECO:0000313" key="1">
    <source>
        <dbReference type="EMBL" id="MBR0797595.1"/>
    </source>
</evidence>
<gene>
    <name evidence="1" type="ORF">JQ615_19590</name>
</gene>
<keyword evidence="2" id="KW-1185">Reference proteome</keyword>
<reference evidence="2" key="1">
    <citation type="journal article" date="2021" name="ISME J.">
        <title>Evolutionary origin and ecological implication of a unique nif island in free-living Bradyrhizobium lineages.</title>
        <authorList>
            <person name="Tao J."/>
        </authorList>
    </citation>
    <scope>NUCLEOTIDE SEQUENCE [LARGE SCALE GENOMIC DNA]</scope>
    <source>
        <strain evidence="2">SZCCT0434</strain>
    </source>
</reference>
<evidence type="ECO:0000313" key="2">
    <source>
        <dbReference type="Proteomes" id="UP001315278"/>
    </source>
</evidence>
<proteinExistence type="predicted"/>
<evidence type="ECO:0008006" key="3">
    <source>
        <dbReference type="Google" id="ProtNLM"/>
    </source>
</evidence>
<accession>A0ABS5FLE7</accession>
<dbReference type="RefSeq" id="WP_212397903.1">
    <property type="nucleotide sequence ID" value="NZ_JAFCJH010000019.1"/>
</dbReference>
<dbReference type="EMBL" id="JAFCJH010000019">
    <property type="protein sequence ID" value="MBR0797595.1"/>
    <property type="molecule type" value="Genomic_DNA"/>
</dbReference>
<organism evidence="1 2">
    <name type="scientific">Bradyrhizobium jicamae</name>
    <dbReference type="NCBI Taxonomy" id="280332"/>
    <lineage>
        <taxon>Bacteria</taxon>
        <taxon>Pseudomonadati</taxon>
        <taxon>Pseudomonadota</taxon>
        <taxon>Alphaproteobacteria</taxon>
        <taxon>Hyphomicrobiales</taxon>
        <taxon>Nitrobacteraceae</taxon>
        <taxon>Bradyrhizobium</taxon>
    </lineage>
</organism>